<reference evidence="1 2" key="1">
    <citation type="journal article" date="2013" name="Genome Announc.">
        <title>Draft genome sequences for three mercury-methylating, sulfate-reducing bacteria.</title>
        <authorList>
            <person name="Brown S.D."/>
            <person name="Hurt R.A.Jr."/>
            <person name="Gilmour C.C."/>
            <person name="Elias D.A."/>
        </authorList>
    </citation>
    <scope>NUCLEOTIDE SEQUENCE [LARGE SCALE GENOMIC DNA]</scope>
    <source>
        <strain evidence="1 2">DSM 2059</strain>
    </source>
</reference>
<dbReference type="OrthoDB" id="9963926at2"/>
<gene>
    <name evidence="1" type="ORF">dsmv_0883</name>
</gene>
<dbReference type="Proteomes" id="UP000014977">
    <property type="component" value="Unassembled WGS sequence"/>
</dbReference>
<proteinExistence type="predicted"/>
<sequence>MQISDLIALAAFAVAILSAIYARRAAIHAHRANEITVKNALHPYRLAVFTALVDFLHFCSTYRTLQSVGKVKGTNDLIARLDRFKGEVAQRGPLDMAEVEKVIEETNAKTWQLQRSLDRLGEPSDRRKDDEYFAEEDRMHELLDWFASKEKEAPTIFERYLKITQQPDRTRLR</sequence>
<name>S7T7M5_DESML</name>
<protein>
    <submittedName>
        <fullName evidence="1">Uncharacterized protein</fullName>
    </submittedName>
</protein>
<accession>S7T7M5</accession>
<evidence type="ECO:0000313" key="1">
    <source>
        <dbReference type="EMBL" id="EPR32510.1"/>
    </source>
</evidence>
<organism evidence="1 2">
    <name type="scientific">Desulfococcus multivorans DSM 2059</name>
    <dbReference type="NCBI Taxonomy" id="1121405"/>
    <lineage>
        <taxon>Bacteria</taxon>
        <taxon>Pseudomonadati</taxon>
        <taxon>Thermodesulfobacteriota</taxon>
        <taxon>Desulfobacteria</taxon>
        <taxon>Desulfobacterales</taxon>
        <taxon>Desulfococcaceae</taxon>
        <taxon>Desulfococcus</taxon>
    </lineage>
</organism>
<dbReference type="EMBL" id="ATHJ01000138">
    <property type="protein sequence ID" value="EPR32510.1"/>
    <property type="molecule type" value="Genomic_DNA"/>
</dbReference>
<evidence type="ECO:0000313" key="2">
    <source>
        <dbReference type="Proteomes" id="UP000014977"/>
    </source>
</evidence>
<dbReference type="RefSeq" id="WP_020878655.1">
    <property type="nucleotide sequence ID" value="NZ_ATHJ01000138.1"/>
</dbReference>
<keyword evidence="2" id="KW-1185">Reference proteome</keyword>
<comment type="caution">
    <text evidence="1">The sequence shown here is derived from an EMBL/GenBank/DDBJ whole genome shotgun (WGS) entry which is preliminary data.</text>
</comment>
<dbReference type="AlphaFoldDB" id="S7T7M5"/>